<keyword evidence="3" id="KW-0813">Transport</keyword>
<evidence type="ECO:0000256" key="6">
    <source>
        <dbReference type="ARBA" id="ARBA00022989"/>
    </source>
</evidence>
<evidence type="ECO:0000313" key="10">
    <source>
        <dbReference type="EMBL" id="GAA3271554.1"/>
    </source>
</evidence>
<comment type="similarity">
    <text evidence="2">Belongs to the autoinducer-2 exporter (AI-2E) (TC 2.A.86) family.</text>
</comment>
<dbReference type="Pfam" id="PF01594">
    <property type="entry name" value="AI-2E_transport"/>
    <property type="match status" value="1"/>
</dbReference>
<evidence type="ECO:0000256" key="4">
    <source>
        <dbReference type="ARBA" id="ARBA00022475"/>
    </source>
</evidence>
<dbReference type="Proteomes" id="UP001500728">
    <property type="component" value="Unassembled WGS sequence"/>
</dbReference>
<dbReference type="PANTHER" id="PTHR21716:SF53">
    <property type="entry name" value="PERMEASE PERM-RELATED"/>
    <property type="match status" value="1"/>
</dbReference>
<name>A0ABP6R1Z0_9ACTN</name>
<dbReference type="PANTHER" id="PTHR21716">
    <property type="entry name" value="TRANSMEMBRANE PROTEIN"/>
    <property type="match status" value="1"/>
</dbReference>
<keyword evidence="5 9" id="KW-0812">Transmembrane</keyword>
<feature type="region of interest" description="Disordered" evidence="8">
    <location>
        <begin position="325"/>
        <end position="357"/>
    </location>
</feature>
<feature type="transmembrane region" description="Helical" evidence="9">
    <location>
        <begin position="134"/>
        <end position="153"/>
    </location>
</feature>
<evidence type="ECO:0000256" key="9">
    <source>
        <dbReference type="SAM" id="Phobius"/>
    </source>
</evidence>
<evidence type="ECO:0000256" key="7">
    <source>
        <dbReference type="ARBA" id="ARBA00023136"/>
    </source>
</evidence>
<evidence type="ECO:0000256" key="2">
    <source>
        <dbReference type="ARBA" id="ARBA00009773"/>
    </source>
</evidence>
<keyword evidence="11" id="KW-1185">Reference proteome</keyword>
<feature type="transmembrane region" description="Helical" evidence="9">
    <location>
        <begin position="52"/>
        <end position="73"/>
    </location>
</feature>
<feature type="region of interest" description="Disordered" evidence="8">
    <location>
        <begin position="377"/>
        <end position="405"/>
    </location>
</feature>
<evidence type="ECO:0000313" key="11">
    <source>
        <dbReference type="Proteomes" id="UP001500728"/>
    </source>
</evidence>
<feature type="transmembrane region" description="Helical" evidence="9">
    <location>
        <begin position="24"/>
        <end position="45"/>
    </location>
</feature>
<feature type="transmembrane region" description="Helical" evidence="9">
    <location>
        <begin position="217"/>
        <end position="243"/>
    </location>
</feature>
<sequence length="405" mass="41347">MVILLVAGVGYVVIQVCVALRPAVVPVLLALLGTALLLPVHRWLLSAKVNRSVAAGLTCAAVLAAVGGALYLLTVTLVDTWDQIVASLRRAVRELADQFGASGTSLEELANDALDLLGRFGGTAASGVVTGVSLVAQALGMAVLALLLVFFFLRDSDRAAATLRSLVPRGGADATEAMARRAFEGVEGFMRGTTVVALIDAVFITTGLLILRVPGALGLGAIVFIGAYVPYVGAFVSGAAAVLVALADRGLAIAAWTLGVVLAVQVLEGNILQPMVQSRTVRIHPAVILVALTAGATLAGIVGVLLAVPVTAALFGVVHELRTRYADSGEPPTDGPDEDSPAQPEDGAPDDGAGLEGVPGVVKERLLLVPLTDSYNGFEGHAESAGPEGGELTFSRPAVRPGASH</sequence>
<accession>A0ABP6R1Z0</accession>
<feature type="transmembrane region" description="Helical" evidence="9">
    <location>
        <begin position="188"/>
        <end position="211"/>
    </location>
</feature>
<evidence type="ECO:0000256" key="3">
    <source>
        <dbReference type="ARBA" id="ARBA00022448"/>
    </source>
</evidence>
<comment type="caution">
    <text evidence="10">The sequence shown here is derived from an EMBL/GenBank/DDBJ whole genome shotgun (WGS) entry which is preliminary data.</text>
</comment>
<dbReference type="InterPro" id="IPR002549">
    <property type="entry name" value="AI-2E-like"/>
</dbReference>
<evidence type="ECO:0000256" key="1">
    <source>
        <dbReference type="ARBA" id="ARBA00004651"/>
    </source>
</evidence>
<evidence type="ECO:0000256" key="8">
    <source>
        <dbReference type="SAM" id="MobiDB-lite"/>
    </source>
</evidence>
<evidence type="ECO:0000256" key="5">
    <source>
        <dbReference type="ARBA" id="ARBA00022692"/>
    </source>
</evidence>
<proteinExistence type="inferred from homology"/>
<feature type="transmembrane region" description="Helical" evidence="9">
    <location>
        <begin position="287"/>
        <end position="315"/>
    </location>
</feature>
<comment type="subcellular location">
    <subcellularLocation>
        <location evidence="1">Cell membrane</location>
        <topology evidence="1">Multi-pass membrane protein</topology>
    </subcellularLocation>
</comment>
<gene>
    <name evidence="10" type="ORF">GCM10010469_48790</name>
</gene>
<reference evidence="11" key="1">
    <citation type="journal article" date="2019" name="Int. J. Syst. Evol. Microbiol.">
        <title>The Global Catalogue of Microorganisms (GCM) 10K type strain sequencing project: providing services to taxonomists for standard genome sequencing and annotation.</title>
        <authorList>
            <consortium name="The Broad Institute Genomics Platform"/>
            <consortium name="The Broad Institute Genome Sequencing Center for Infectious Disease"/>
            <person name="Wu L."/>
            <person name="Ma J."/>
        </authorList>
    </citation>
    <scope>NUCLEOTIDE SEQUENCE [LARGE SCALE GENOMIC DNA]</scope>
    <source>
        <strain evidence="11">JCM 9381</strain>
    </source>
</reference>
<dbReference type="EMBL" id="BAAAUW010000027">
    <property type="protein sequence ID" value="GAA3271554.1"/>
    <property type="molecule type" value="Genomic_DNA"/>
</dbReference>
<keyword evidence="6 9" id="KW-1133">Transmembrane helix</keyword>
<keyword evidence="4" id="KW-1003">Cell membrane</keyword>
<feature type="transmembrane region" description="Helical" evidence="9">
    <location>
        <begin position="250"/>
        <end position="267"/>
    </location>
</feature>
<organism evidence="10 11">
    <name type="scientific">Streptomyces labedae</name>
    <dbReference type="NCBI Taxonomy" id="285569"/>
    <lineage>
        <taxon>Bacteria</taxon>
        <taxon>Bacillati</taxon>
        <taxon>Actinomycetota</taxon>
        <taxon>Actinomycetes</taxon>
        <taxon>Kitasatosporales</taxon>
        <taxon>Streptomycetaceae</taxon>
        <taxon>Streptomyces</taxon>
    </lineage>
</organism>
<protein>
    <submittedName>
        <fullName evidence="10">AI-2E family transporter</fullName>
    </submittedName>
</protein>
<keyword evidence="7 9" id="KW-0472">Membrane</keyword>